<dbReference type="Pfam" id="PF01582">
    <property type="entry name" value="TIR"/>
    <property type="match status" value="1"/>
</dbReference>
<reference evidence="2 3" key="1">
    <citation type="submission" date="2024-01" db="EMBL/GenBank/DDBJ databases">
        <title>A telomere-to-telomere, gap-free genome of sweet tea (Lithocarpus litseifolius).</title>
        <authorList>
            <person name="Zhou J."/>
        </authorList>
    </citation>
    <scope>NUCLEOTIDE SEQUENCE [LARGE SCALE GENOMIC DNA]</scope>
    <source>
        <strain evidence="2">Zhou-2022a</strain>
        <tissue evidence="2">Leaf</tissue>
    </source>
</reference>
<dbReference type="PROSITE" id="PS50104">
    <property type="entry name" value="TIR"/>
    <property type="match status" value="1"/>
</dbReference>
<dbReference type="EMBL" id="JAZDWU010000008">
    <property type="protein sequence ID" value="KAK9995172.1"/>
    <property type="molecule type" value="Genomic_DNA"/>
</dbReference>
<comment type="caution">
    <text evidence="2">The sequence shown here is derived from an EMBL/GenBank/DDBJ whole genome shotgun (WGS) entry which is preliminary data.</text>
</comment>
<dbReference type="PANTHER" id="PTHR11017:SF559">
    <property type="entry name" value="DISEASE RESISTANCE PROTEIN CHL1"/>
    <property type="match status" value="1"/>
</dbReference>
<dbReference type="PANTHER" id="PTHR11017">
    <property type="entry name" value="LEUCINE-RICH REPEAT-CONTAINING PROTEIN"/>
    <property type="match status" value="1"/>
</dbReference>
<gene>
    <name evidence="2" type="ORF">SO802_024875</name>
</gene>
<dbReference type="InterPro" id="IPR044974">
    <property type="entry name" value="Disease_R_plants"/>
</dbReference>
<protein>
    <recommendedName>
        <fullName evidence="1">TIR domain-containing protein</fullName>
    </recommendedName>
</protein>
<dbReference type="Proteomes" id="UP001459277">
    <property type="component" value="Unassembled WGS sequence"/>
</dbReference>
<evidence type="ECO:0000313" key="3">
    <source>
        <dbReference type="Proteomes" id="UP001459277"/>
    </source>
</evidence>
<accession>A0AAW2CAU4</accession>
<dbReference type="GO" id="GO:0006952">
    <property type="term" value="P:defense response"/>
    <property type="evidence" value="ECO:0007669"/>
    <property type="project" value="InterPro"/>
</dbReference>
<proteinExistence type="predicted"/>
<dbReference type="InterPro" id="IPR035897">
    <property type="entry name" value="Toll_tir_struct_dom_sf"/>
</dbReference>
<dbReference type="Gene3D" id="3.40.50.10140">
    <property type="entry name" value="Toll/interleukin-1 receptor homology (TIR) domain"/>
    <property type="match status" value="1"/>
</dbReference>
<evidence type="ECO:0000313" key="2">
    <source>
        <dbReference type="EMBL" id="KAK9995172.1"/>
    </source>
</evidence>
<name>A0AAW2CAU4_9ROSI</name>
<dbReference type="GO" id="GO:0007165">
    <property type="term" value="P:signal transduction"/>
    <property type="evidence" value="ECO:0007669"/>
    <property type="project" value="InterPro"/>
</dbReference>
<keyword evidence="3" id="KW-1185">Reference proteome</keyword>
<evidence type="ECO:0000259" key="1">
    <source>
        <dbReference type="PROSITE" id="PS50104"/>
    </source>
</evidence>
<dbReference type="InterPro" id="IPR000157">
    <property type="entry name" value="TIR_dom"/>
</dbReference>
<organism evidence="2 3">
    <name type="scientific">Lithocarpus litseifolius</name>
    <dbReference type="NCBI Taxonomy" id="425828"/>
    <lineage>
        <taxon>Eukaryota</taxon>
        <taxon>Viridiplantae</taxon>
        <taxon>Streptophyta</taxon>
        <taxon>Embryophyta</taxon>
        <taxon>Tracheophyta</taxon>
        <taxon>Spermatophyta</taxon>
        <taxon>Magnoliopsida</taxon>
        <taxon>eudicotyledons</taxon>
        <taxon>Gunneridae</taxon>
        <taxon>Pentapetalae</taxon>
        <taxon>rosids</taxon>
        <taxon>fabids</taxon>
        <taxon>Fagales</taxon>
        <taxon>Fagaceae</taxon>
        <taxon>Lithocarpus</taxon>
    </lineage>
</organism>
<sequence>MEKKYVDSRWCLDELAEIVECKKKNKGLEVVPVFYHVDPSDVRKQIGPFEKAFDEHQKNDRVDREKIQKWKDAMREVGNLSGEHLLPHQRSEAKCIKDIVEVISNKLRNALSVHTSGLIGIES</sequence>
<dbReference type="SUPFAM" id="SSF52200">
    <property type="entry name" value="Toll/Interleukin receptor TIR domain"/>
    <property type="match status" value="1"/>
</dbReference>
<dbReference type="AlphaFoldDB" id="A0AAW2CAU4"/>
<feature type="domain" description="TIR" evidence="1">
    <location>
        <begin position="1"/>
        <end position="107"/>
    </location>
</feature>